<dbReference type="EnsemblMetazoa" id="PPA45049.1">
    <property type="protein sequence ID" value="PPA45049.1"/>
    <property type="gene ID" value="WBGene00283418"/>
</dbReference>
<proteinExistence type="predicted"/>
<protein>
    <submittedName>
        <fullName evidence="2">Uncharacterized protein</fullName>
    </submittedName>
</protein>
<reference evidence="3" key="1">
    <citation type="journal article" date="2008" name="Nat. Genet.">
        <title>The Pristionchus pacificus genome provides a unique perspective on nematode lifestyle and parasitism.</title>
        <authorList>
            <person name="Dieterich C."/>
            <person name="Clifton S.W."/>
            <person name="Schuster L.N."/>
            <person name="Chinwalla A."/>
            <person name="Delehaunty K."/>
            <person name="Dinkelacker I."/>
            <person name="Fulton L."/>
            <person name="Fulton R."/>
            <person name="Godfrey J."/>
            <person name="Minx P."/>
            <person name="Mitreva M."/>
            <person name="Roeseler W."/>
            <person name="Tian H."/>
            <person name="Witte H."/>
            <person name="Yang S.P."/>
            <person name="Wilson R.K."/>
            <person name="Sommer R.J."/>
        </authorList>
    </citation>
    <scope>NUCLEOTIDE SEQUENCE [LARGE SCALE GENOMIC DNA]</scope>
    <source>
        <strain evidence="3">PS312</strain>
    </source>
</reference>
<evidence type="ECO:0000313" key="2">
    <source>
        <dbReference type="EnsemblMetazoa" id="PPA45049.1"/>
    </source>
</evidence>
<organism evidence="2 3">
    <name type="scientific">Pristionchus pacificus</name>
    <name type="common">Parasitic nematode worm</name>
    <dbReference type="NCBI Taxonomy" id="54126"/>
    <lineage>
        <taxon>Eukaryota</taxon>
        <taxon>Metazoa</taxon>
        <taxon>Ecdysozoa</taxon>
        <taxon>Nematoda</taxon>
        <taxon>Chromadorea</taxon>
        <taxon>Rhabditida</taxon>
        <taxon>Rhabditina</taxon>
        <taxon>Diplogasteromorpha</taxon>
        <taxon>Diplogasteroidea</taxon>
        <taxon>Neodiplogasteridae</taxon>
        <taxon>Pristionchus</taxon>
    </lineage>
</organism>
<dbReference type="AlphaFoldDB" id="A0A2A6BCN3"/>
<sequence>MEKRSAYQKREVPTRKEKCLPEKRSAYQKRQRGDPQTFSWRSSVLGLRSSVSFFEILGGSVEIGLEEDRGDPQTSSESFVEILGGSVEIGLEEERGDPQRRAPVGILGVRIEEIGLRSAWKEEYEESEGGVEILPSEEKSGEEEERAAGARERRRTTGRKRGSGGVI</sequence>
<feature type="region of interest" description="Disordered" evidence="1">
    <location>
        <begin position="122"/>
        <end position="167"/>
    </location>
</feature>
<feature type="compositionally biased region" description="Basic residues" evidence="1">
    <location>
        <begin position="152"/>
        <end position="167"/>
    </location>
</feature>
<accession>A0A2A6BCN3</accession>
<feature type="region of interest" description="Disordered" evidence="1">
    <location>
        <begin position="1"/>
        <end position="34"/>
    </location>
</feature>
<feature type="compositionally biased region" description="Basic and acidic residues" evidence="1">
    <location>
        <begin position="1"/>
        <end position="25"/>
    </location>
</feature>
<accession>A0A8R1V3P2</accession>
<evidence type="ECO:0000256" key="1">
    <source>
        <dbReference type="SAM" id="MobiDB-lite"/>
    </source>
</evidence>
<reference evidence="2" key="2">
    <citation type="submission" date="2022-06" db="UniProtKB">
        <authorList>
            <consortium name="EnsemblMetazoa"/>
        </authorList>
    </citation>
    <scope>IDENTIFICATION</scope>
    <source>
        <strain evidence="2">PS312</strain>
    </source>
</reference>
<name>A0A2A6BCN3_PRIPA</name>
<keyword evidence="3" id="KW-1185">Reference proteome</keyword>
<dbReference type="Proteomes" id="UP000005239">
    <property type="component" value="Unassembled WGS sequence"/>
</dbReference>
<gene>
    <name evidence="2" type="primary">WBGene00283418</name>
</gene>
<evidence type="ECO:0000313" key="3">
    <source>
        <dbReference type="Proteomes" id="UP000005239"/>
    </source>
</evidence>